<organism evidence="5 6">
    <name type="scientific">Mycena venus</name>
    <dbReference type="NCBI Taxonomy" id="2733690"/>
    <lineage>
        <taxon>Eukaryota</taxon>
        <taxon>Fungi</taxon>
        <taxon>Dikarya</taxon>
        <taxon>Basidiomycota</taxon>
        <taxon>Agaricomycotina</taxon>
        <taxon>Agaricomycetes</taxon>
        <taxon>Agaricomycetidae</taxon>
        <taxon>Agaricales</taxon>
        <taxon>Marasmiineae</taxon>
        <taxon>Mycenaceae</taxon>
        <taxon>Mycena</taxon>
    </lineage>
</organism>
<feature type="repeat" description="WD" evidence="3">
    <location>
        <begin position="863"/>
        <end position="904"/>
    </location>
</feature>
<feature type="repeat" description="WD" evidence="3">
    <location>
        <begin position="906"/>
        <end position="947"/>
    </location>
</feature>
<dbReference type="SUPFAM" id="SSF52540">
    <property type="entry name" value="P-loop containing nucleoside triphosphate hydrolases"/>
    <property type="match status" value="1"/>
</dbReference>
<evidence type="ECO:0000256" key="1">
    <source>
        <dbReference type="ARBA" id="ARBA00022574"/>
    </source>
</evidence>
<dbReference type="Gene3D" id="3.40.50.300">
    <property type="entry name" value="P-loop containing nucleotide triphosphate hydrolases"/>
    <property type="match status" value="1"/>
</dbReference>
<dbReference type="Gene3D" id="1.20.930.20">
    <property type="entry name" value="Adaptor protein Cbl, N-terminal domain"/>
    <property type="match status" value="1"/>
</dbReference>
<evidence type="ECO:0000256" key="3">
    <source>
        <dbReference type="PROSITE-ProRule" id="PRU00221"/>
    </source>
</evidence>
<dbReference type="PANTHER" id="PTHR22847:SF637">
    <property type="entry name" value="WD REPEAT DOMAIN 5B"/>
    <property type="match status" value="1"/>
</dbReference>
<dbReference type="InterPro" id="IPR019775">
    <property type="entry name" value="WD40_repeat_CS"/>
</dbReference>
<dbReference type="InterPro" id="IPR027417">
    <property type="entry name" value="P-loop_NTPase"/>
</dbReference>
<dbReference type="SUPFAM" id="SSF58100">
    <property type="entry name" value="Bacterial hemolysins"/>
    <property type="match status" value="1"/>
</dbReference>
<feature type="repeat" description="WD" evidence="3">
    <location>
        <begin position="1207"/>
        <end position="1248"/>
    </location>
</feature>
<sequence length="1548" mass="168538">MPPFLHSRAPSPAPPEMESKLKQALSDLKQAQSLLKPALRLGKAGVTGIGIPGVEGAVNGVVALAEMVSTMRGNKKDLVKLEKHLAELNAIDCSDMKGELKERVENLKNKLHLIAANCHTLTKKHWVMGFLNSKEDKEEIQSIQNSIVSCIQDFTFHGTISIEKLVGDMVAQVQKIQKNVGTITPQVQEIQKNVGSMTPQVQEIQKNVGTMTPQVQEIHKNVDNIAPQVDQVHQKAILADLKYVSAQYNAANTPDKCMKGTRVEVLKDIITRLTSFSDQIVMLSGSAGSGKSTIAKTVAQILAEEKNILAASFFFSRYHAERRELDFLPPTLALQLADYNNDFKNCLVDFLHRDRTRILFADPKQQFQKLVVEILAKMPSSQTPWIICLDALDECGSDHGRKFLTWLSESIDQIPTHIQFFLTGRPQVPSFIKLDHLSSLMHPIILDNLEPVMVGHDIQLYVKTSLDSFASKTLDKWKPKAEDVNLITTRAAGLFIFAATVVRYVDGRQHKAHPQVCLDNLLHQGERLRDLDDLYLHIVDGAICQPQDGDKLDQRFYDNANRILSTILNLFEPLNLYCLGELLQIPEEDVRRVLFSLSAVIRVPEINEGTIQIIHLSFREYMTLKIQDKRSDLLCGTDEQQYATMLDLIHVMESKLTFNICKLPTSHVCNDDMPDIKDKVKTYIPNHLRYACLFWGDHLKATSFSYGISDVVKKFLVEKLLFWLEVLSLLKMVRNAPKALSDFVSWTQDQSILPFVQDAQRFIAFFGPAIGQSAPHIYISALALAPVESDVRKMFQSQFPNLLSITRGQMEKWPATIGVLEGHTGPLFSVAFSPDGKQIVSGSADHTVRIWDVATGEAVGAPLEGHTREVKSVAFSPDGKQIVSGSPDCTVRIWDLATGEAIGAPLEGHTGWVNSVAFSPDGKQIVSGSHDYTVCIWDLATGEAVGASLEGHTSEVNSVAFSPDGKQIVSGSTDHTVRIWDVATGEAVGASLEGHTHEVKSVAFSPDGKQIVSGSYDHTVRIWDVATGEAVGAPLEGHTTWVNSVAFSPDGKQIVSGSHDYTVRIWDVATGEAVGASLEGHTSDVKSVAFSPDGKQIVSGSADCTMRIWGVATGEAVGASLEGHTNEVNSVAFSPDGKQIVSGSTDHTVCIWDVATGEAVGAPLEGHTSPVNSVAFSPDGKQIVSGSYDHTVRIWDVATGEAVGASLEGHSSSVFSVAFSPDGMQIVSGSDDHTVRTWDVATGEAVGAPLKGHTSVVKSVAFSPDGKQIVSGSHDYTVRIWDLAKVKAVGVPLGGHTGTVFSVAFSPDGKQIVSGSADHTVRIWDVATGEAVSAPLEGHTHWVRSVAFSPDGKQIVSGSRDQTVRIWDVATGEAVGAPLEGHTSSLTSVAFSPDGNKIVSGSSDHTVCIWDIATGEAVGAPLECHTSVVNSIAFSPDVNQLVFSTPNSALHILDAGAAKFPGNLAHPAKLNIKYSNDHHSIRNVPANAHFKIYEGWFSNTSLLLFWLPSGYRTGFWCPNHTMVIHRQSTRPSYANFVHGPEWTQCYCH</sequence>
<dbReference type="InterPro" id="IPR036322">
    <property type="entry name" value="WD40_repeat_dom_sf"/>
</dbReference>
<accession>A0A8H7CSY0</accession>
<feature type="repeat" description="WD" evidence="3">
    <location>
        <begin position="1379"/>
        <end position="1420"/>
    </location>
</feature>
<keyword evidence="2" id="KW-0677">Repeat</keyword>
<evidence type="ECO:0000313" key="6">
    <source>
        <dbReference type="Proteomes" id="UP000620124"/>
    </source>
</evidence>
<dbReference type="SMART" id="SM00320">
    <property type="entry name" value="WD40"/>
    <property type="match status" value="15"/>
</dbReference>
<dbReference type="PROSITE" id="PS50837">
    <property type="entry name" value="NACHT"/>
    <property type="match status" value="1"/>
</dbReference>
<dbReference type="PROSITE" id="PS50082">
    <property type="entry name" value="WD_REPEATS_2"/>
    <property type="match status" value="14"/>
</dbReference>
<dbReference type="GO" id="GO:1990234">
    <property type="term" value="C:transferase complex"/>
    <property type="evidence" value="ECO:0007669"/>
    <property type="project" value="UniProtKB-ARBA"/>
</dbReference>
<keyword evidence="1 3" id="KW-0853">WD repeat</keyword>
<comment type="caution">
    <text evidence="5">The sequence shown here is derived from an EMBL/GenBank/DDBJ whole genome shotgun (WGS) entry which is preliminary data.</text>
</comment>
<dbReference type="GO" id="GO:0007166">
    <property type="term" value="P:cell surface receptor signaling pathway"/>
    <property type="evidence" value="ECO:0007669"/>
    <property type="project" value="InterPro"/>
</dbReference>
<reference evidence="5" key="1">
    <citation type="submission" date="2020-05" db="EMBL/GenBank/DDBJ databases">
        <title>Mycena genomes resolve the evolution of fungal bioluminescence.</title>
        <authorList>
            <person name="Tsai I.J."/>
        </authorList>
    </citation>
    <scope>NUCLEOTIDE SEQUENCE</scope>
    <source>
        <strain evidence="5">CCC161011</strain>
    </source>
</reference>
<dbReference type="InterPro" id="IPR015943">
    <property type="entry name" value="WD40/YVTN_repeat-like_dom_sf"/>
</dbReference>
<keyword evidence="6" id="KW-1185">Reference proteome</keyword>
<dbReference type="Gene3D" id="2.130.10.10">
    <property type="entry name" value="YVTN repeat-like/Quinoprotein amine dehydrogenase"/>
    <property type="match status" value="7"/>
</dbReference>
<feature type="repeat" description="WD" evidence="3">
    <location>
        <begin position="820"/>
        <end position="861"/>
    </location>
</feature>
<dbReference type="InterPro" id="IPR056884">
    <property type="entry name" value="NPHP3-like_N"/>
</dbReference>
<dbReference type="CDD" id="cd21037">
    <property type="entry name" value="MLKL_NTD"/>
    <property type="match status" value="1"/>
</dbReference>
<dbReference type="OrthoDB" id="538223at2759"/>
<evidence type="ECO:0000313" key="5">
    <source>
        <dbReference type="EMBL" id="KAF7349075.1"/>
    </source>
</evidence>
<dbReference type="InterPro" id="IPR001680">
    <property type="entry name" value="WD40_rpt"/>
</dbReference>
<feature type="repeat" description="WD" evidence="3">
    <location>
        <begin position="949"/>
        <end position="990"/>
    </location>
</feature>
<dbReference type="Pfam" id="PF00400">
    <property type="entry name" value="WD40"/>
    <property type="match status" value="9"/>
</dbReference>
<dbReference type="InterPro" id="IPR020472">
    <property type="entry name" value="WD40_PAC1"/>
</dbReference>
<dbReference type="CDD" id="cd00200">
    <property type="entry name" value="WD40"/>
    <property type="match status" value="2"/>
</dbReference>
<dbReference type="Pfam" id="PF25173">
    <property type="entry name" value="Beta-prop_WDR3_1st"/>
    <property type="match status" value="1"/>
</dbReference>
<feature type="repeat" description="WD" evidence="3">
    <location>
        <begin position="1078"/>
        <end position="1119"/>
    </location>
</feature>
<gene>
    <name evidence="5" type="ORF">MVEN_01429400</name>
</gene>
<feature type="domain" description="NACHT" evidence="4">
    <location>
        <begin position="279"/>
        <end position="426"/>
    </location>
</feature>
<proteinExistence type="predicted"/>
<dbReference type="InterPro" id="IPR007111">
    <property type="entry name" value="NACHT_NTPase"/>
</dbReference>
<protein>
    <submittedName>
        <fullName evidence="5">WD-REPEATS-REGION domain-containing protein</fullName>
    </submittedName>
</protein>
<feature type="repeat" description="WD" evidence="3">
    <location>
        <begin position="1250"/>
        <end position="1291"/>
    </location>
</feature>
<evidence type="ECO:0000259" key="4">
    <source>
        <dbReference type="PROSITE" id="PS50837"/>
    </source>
</evidence>
<dbReference type="Pfam" id="PF24883">
    <property type="entry name" value="NPHP3_N"/>
    <property type="match status" value="1"/>
</dbReference>
<dbReference type="GO" id="GO:0005634">
    <property type="term" value="C:nucleus"/>
    <property type="evidence" value="ECO:0007669"/>
    <property type="project" value="TreeGrafter"/>
</dbReference>
<feature type="repeat" description="WD" evidence="3">
    <location>
        <begin position="1164"/>
        <end position="1205"/>
    </location>
</feature>
<dbReference type="EMBL" id="JACAZI010000011">
    <property type="protein sequence ID" value="KAF7349075.1"/>
    <property type="molecule type" value="Genomic_DNA"/>
</dbReference>
<dbReference type="PROSITE" id="PS50294">
    <property type="entry name" value="WD_REPEATS_REGION"/>
    <property type="match status" value="14"/>
</dbReference>
<feature type="repeat" description="WD" evidence="3">
    <location>
        <begin position="1336"/>
        <end position="1377"/>
    </location>
</feature>
<dbReference type="PROSITE" id="PS00678">
    <property type="entry name" value="WD_REPEATS_1"/>
    <property type="match status" value="13"/>
</dbReference>
<dbReference type="PANTHER" id="PTHR22847">
    <property type="entry name" value="WD40 REPEAT PROTEIN"/>
    <property type="match status" value="1"/>
</dbReference>
<evidence type="ECO:0000256" key="2">
    <source>
        <dbReference type="ARBA" id="ARBA00022737"/>
    </source>
</evidence>
<dbReference type="InterPro" id="IPR036537">
    <property type="entry name" value="Adaptor_Cbl_N_dom_sf"/>
</dbReference>
<dbReference type="SUPFAM" id="SSF50978">
    <property type="entry name" value="WD40 repeat-like"/>
    <property type="match status" value="2"/>
</dbReference>
<dbReference type="InterPro" id="IPR059179">
    <property type="entry name" value="MLKL-like_MCAfunc"/>
</dbReference>
<feature type="repeat" description="WD" evidence="3">
    <location>
        <begin position="992"/>
        <end position="1033"/>
    </location>
</feature>
<name>A0A8H7CSY0_9AGAR</name>
<feature type="repeat" description="WD" evidence="3">
    <location>
        <begin position="1293"/>
        <end position="1334"/>
    </location>
</feature>
<feature type="repeat" description="WD" evidence="3">
    <location>
        <begin position="1121"/>
        <end position="1162"/>
    </location>
</feature>
<dbReference type="Proteomes" id="UP000620124">
    <property type="component" value="Unassembled WGS sequence"/>
</dbReference>
<dbReference type="PRINTS" id="PR00320">
    <property type="entry name" value="GPROTEINBRPT"/>
</dbReference>
<feature type="repeat" description="WD" evidence="3">
    <location>
        <begin position="1035"/>
        <end position="1076"/>
    </location>
</feature>